<feature type="compositionally biased region" description="Pro residues" evidence="1">
    <location>
        <begin position="1"/>
        <end position="11"/>
    </location>
</feature>
<sequence length="125" mass="13246">ARQERPLPPPQTGAARRPRGNLRPDRRARSRDAAGGLSRRRGPGAAGRRRSSLGDRAVAPPGGLRRLAGQPVAGRVDCRDRAVHRGRAASRRRLRCRPGGGVSRGGLRLGGVAVRVWATSRGGSV</sequence>
<feature type="compositionally biased region" description="Basic residues" evidence="1">
    <location>
        <begin position="38"/>
        <end position="51"/>
    </location>
</feature>
<evidence type="ECO:0000313" key="2">
    <source>
        <dbReference type="EMBL" id="CAA9539882.1"/>
    </source>
</evidence>
<feature type="non-terminal residue" evidence="2">
    <location>
        <position position="125"/>
    </location>
</feature>
<protein>
    <submittedName>
        <fullName evidence="2">Uncharacterized protein</fullName>
    </submittedName>
</protein>
<reference evidence="2" key="1">
    <citation type="submission" date="2020-02" db="EMBL/GenBank/DDBJ databases">
        <authorList>
            <person name="Meier V. D."/>
        </authorList>
    </citation>
    <scope>NUCLEOTIDE SEQUENCE</scope>
    <source>
        <strain evidence="2">AVDCRST_MAG59</strain>
    </source>
</reference>
<dbReference type="EMBL" id="CADCWF010000036">
    <property type="protein sequence ID" value="CAA9539882.1"/>
    <property type="molecule type" value="Genomic_DNA"/>
</dbReference>
<proteinExistence type="predicted"/>
<organism evidence="2">
    <name type="scientific">uncultured Thermomicrobiales bacterium</name>
    <dbReference type="NCBI Taxonomy" id="1645740"/>
    <lineage>
        <taxon>Bacteria</taxon>
        <taxon>Pseudomonadati</taxon>
        <taxon>Thermomicrobiota</taxon>
        <taxon>Thermomicrobia</taxon>
        <taxon>Thermomicrobiales</taxon>
        <taxon>environmental samples</taxon>
    </lineage>
</organism>
<accession>A0A6J4U4R3</accession>
<feature type="non-terminal residue" evidence="2">
    <location>
        <position position="1"/>
    </location>
</feature>
<gene>
    <name evidence="2" type="ORF">AVDCRST_MAG59-744</name>
</gene>
<feature type="region of interest" description="Disordered" evidence="1">
    <location>
        <begin position="1"/>
        <end position="68"/>
    </location>
</feature>
<name>A0A6J4U4R3_9BACT</name>
<dbReference type="AlphaFoldDB" id="A0A6J4U4R3"/>
<feature type="compositionally biased region" description="Basic and acidic residues" evidence="1">
    <location>
        <begin position="22"/>
        <end position="32"/>
    </location>
</feature>
<evidence type="ECO:0000256" key="1">
    <source>
        <dbReference type="SAM" id="MobiDB-lite"/>
    </source>
</evidence>